<dbReference type="InterPro" id="IPR007296">
    <property type="entry name" value="DUF403"/>
</dbReference>
<dbReference type="PANTHER" id="PTHR34595:SF2">
    <property type="entry name" value="BLR2978 PROTEIN"/>
    <property type="match status" value="1"/>
</dbReference>
<protein>
    <submittedName>
        <fullName evidence="3">Uncharacterized protein</fullName>
    </submittedName>
</protein>
<evidence type="ECO:0000313" key="3">
    <source>
        <dbReference type="EMBL" id="ACL72103.1"/>
    </source>
</evidence>
<dbReference type="SUPFAM" id="SSF56059">
    <property type="entry name" value="Glutathione synthetase ATP-binding domain-like"/>
    <property type="match status" value="1"/>
</dbReference>
<dbReference type="InterPro" id="IPR025841">
    <property type="entry name" value="CP_ATPgrasp_2"/>
</dbReference>
<dbReference type="HOGENOM" id="CLU_013951_0_0_6"/>
<evidence type="ECO:0000313" key="4">
    <source>
        <dbReference type="Proteomes" id="UP000002383"/>
    </source>
</evidence>
<dbReference type="Pfam" id="PF04168">
    <property type="entry name" value="Alpha-E"/>
    <property type="match status" value="1"/>
</dbReference>
<name>B8GP14_THISH</name>
<reference evidence="3 4" key="1">
    <citation type="journal article" date="2011" name="Stand. Genomic Sci.">
        <title>Complete genome sequence of 'Thioalkalivibrio sulfidophilus' HL-EbGr7.</title>
        <authorList>
            <person name="Muyzer G."/>
            <person name="Sorokin D.Y."/>
            <person name="Mavromatis K."/>
            <person name="Lapidus A."/>
            <person name="Clum A."/>
            <person name="Ivanova N."/>
            <person name="Pati A."/>
            <person name="d'Haeseleer P."/>
            <person name="Woyke T."/>
            <person name="Kyrpides N.C."/>
        </authorList>
    </citation>
    <scope>NUCLEOTIDE SEQUENCE [LARGE SCALE GENOMIC DNA]</scope>
    <source>
        <strain evidence="3 4">HL-EbGR7</strain>
    </source>
</reference>
<dbReference type="PANTHER" id="PTHR34595">
    <property type="entry name" value="BLR5612 PROTEIN"/>
    <property type="match status" value="1"/>
</dbReference>
<dbReference type="eggNOG" id="COG2308">
    <property type="taxonomic scope" value="Bacteria"/>
</dbReference>
<dbReference type="KEGG" id="tgr:Tgr7_1015"/>
<accession>B8GP14</accession>
<dbReference type="EMBL" id="CP001339">
    <property type="protein sequence ID" value="ACL72103.1"/>
    <property type="molecule type" value="Genomic_DNA"/>
</dbReference>
<evidence type="ECO:0000259" key="2">
    <source>
        <dbReference type="Pfam" id="PF14403"/>
    </source>
</evidence>
<evidence type="ECO:0000259" key="1">
    <source>
        <dbReference type="Pfam" id="PF04168"/>
    </source>
</evidence>
<feature type="domain" description="DUF403" evidence="1">
    <location>
        <begin position="515"/>
        <end position="840"/>
    </location>
</feature>
<dbReference type="OrthoDB" id="9804079at2"/>
<dbReference type="Gene3D" id="3.30.1490.270">
    <property type="match status" value="1"/>
</dbReference>
<dbReference type="Proteomes" id="UP000002383">
    <property type="component" value="Chromosome"/>
</dbReference>
<dbReference type="InterPro" id="IPR051680">
    <property type="entry name" value="ATP-dep_Glu-Cys_Ligase-2"/>
</dbReference>
<sequence>MSASPDDRQLLHERYAPPGDAYDELCLAPGTPRPHWAGVMESLEALGRDGLLARAAEARRLLRDNGVTYNVYSDPQGMERPWPLDPLPLLMDSGEWAGIETGLIQRAELLNLVLRDLYGPRTLIRKGLLPPELVFGQPGFLHACDDLPLPEHALSLYASDLARGPDGQLWVLGDRTQVPSGAGYALENRVVLSRVFPSLYRDAGVHRLTGFFQALRARLAALSPRRDVEPRVVLLSPGPLNETWFEHVYLAGYLGYTLVQGQDLVVSGGRVWLRSLGGLEPVDVILRRVDDAFCDPLALNQDSRLGVAGLLEAVRRGRVAVANPLGSGLLESPALAAFLPAIARHFLGQDPLLPGVQTWWCGERLGRAHVLANLERLVVRSVDRSEAAGRPVFAALLSRAEREALGVRIQTHPERYVGQDQVSLSTVPVLAEDGGLEARHGAVRAFLCAREDDYVVMPGGLTRVAGRAGDMVVSNQEGGLSKDTWVLASEPEPVAGPVLSEGLAEGSVLGMQASLPSRVAENLFWLGRYAERAEATLRLLRVALKRRRLAQELPAPHEDAALHTLLRTLTHLTTCYPGFVGPGASERLAAPEAELCALITDAQRPGSLRFTLNALFQSAYALRDRVSGDSWRVLAALRDQTRGLNCPASKDPEQLREPMDEVVTRLLALAGLAQESTLRQTGWLFLDAGRRLERALLLSNLLRATLVARHESVAEGLLLEAVLAWGESLAAYRTGHRAPPEPSRVLDLLLLEPANPRSLMFQLEHLEQHVRALPDQPGSGRLSAAARPLVEALSALRLAESPTLARVDGDSGLRRDLDQLLSRQVYLLSQASEALVAQYFAFAHSQHPLQS</sequence>
<gene>
    <name evidence="3" type="ordered locus">Tgr7_1015</name>
</gene>
<keyword evidence="4" id="KW-1185">Reference proteome</keyword>
<dbReference type="AlphaFoldDB" id="B8GP14"/>
<dbReference type="eggNOG" id="COG2307">
    <property type="taxonomic scope" value="Bacteria"/>
</dbReference>
<proteinExistence type="predicted"/>
<organism evidence="3 4">
    <name type="scientific">Thioalkalivibrio sulfidiphilus (strain HL-EbGR7)</name>
    <dbReference type="NCBI Taxonomy" id="396588"/>
    <lineage>
        <taxon>Bacteria</taxon>
        <taxon>Pseudomonadati</taxon>
        <taxon>Pseudomonadota</taxon>
        <taxon>Gammaproteobacteria</taxon>
        <taxon>Chromatiales</taxon>
        <taxon>Ectothiorhodospiraceae</taxon>
        <taxon>Thioalkalivibrio</taxon>
    </lineage>
</organism>
<dbReference type="STRING" id="396588.Tgr7_1015"/>
<dbReference type="Gene3D" id="3.40.50.11290">
    <property type="match status" value="1"/>
</dbReference>
<feature type="domain" description="Circularly permuted ATP-grasp type 2" evidence="2">
    <location>
        <begin position="88"/>
        <end position="465"/>
    </location>
</feature>
<dbReference type="Pfam" id="PF14403">
    <property type="entry name" value="CP_ATPgrasp_2"/>
    <property type="match status" value="1"/>
</dbReference>
<dbReference type="RefSeq" id="WP_012637587.1">
    <property type="nucleotide sequence ID" value="NC_011901.1"/>
</dbReference>